<gene>
    <name evidence="2" type="ORF">K458DRAFT_407149</name>
</gene>
<protein>
    <submittedName>
        <fullName evidence="2">Uncharacterized protein</fullName>
    </submittedName>
</protein>
<evidence type="ECO:0000313" key="2">
    <source>
        <dbReference type="EMBL" id="KAF2680669.1"/>
    </source>
</evidence>
<dbReference type="EMBL" id="MU005595">
    <property type="protein sequence ID" value="KAF2680669.1"/>
    <property type="molecule type" value="Genomic_DNA"/>
</dbReference>
<sequence>MSLPDFENVHPHVVHNSWPNCCFYCIDAMISDGTVLPTPDQALVSADTHNSQCFSTNAKGDPMAESNVSNLESPIEDAQSKDIRHQGGAVRLESTNNYDATSIDSCLQGTERAQASWPSLFALDTGSNGTGATMGTDNSDWLLSFLPPSNENPISQSAAASMGGVYAVPWADVNVGQQAWTSESSAAKLDLEPGLSNAMERLTKRMNELEQTLKATQRKMQSLRRQMEGRTLRMQKKGVVYSGRTIRRGRKYRAVVRPHADENQLRAAGILLHMSAQV</sequence>
<reference evidence="2" key="1">
    <citation type="journal article" date="2020" name="Stud. Mycol.">
        <title>101 Dothideomycetes genomes: a test case for predicting lifestyles and emergence of pathogens.</title>
        <authorList>
            <person name="Haridas S."/>
            <person name="Albert R."/>
            <person name="Binder M."/>
            <person name="Bloem J."/>
            <person name="Labutti K."/>
            <person name="Salamov A."/>
            <person name="Andreopoulos B."/>
            <person name="Baker S."/>
            <person name="Barry K."/>
            <person name="Bills G."/>
            <person name="Bluhm B."/>
            <person name="Cannon C."/>
            <person name="Castanera R."/>
            <person name="Culley D."/>
            <person name="Daum C."/>
            <person name="Ezra D."/>
            <person name="Gonzalez J."/>
            <person name="Henrissat B."/>
            <person name="Kuo A."/>
            <person name="Liang C."/>
            <person name="Lipzen A."/>
            <person name="Lutzoni F."/>
            <person name="Magnuson J."/>
            <person name="Mondo S."/>
            <person name="Nolan M."/>
            <person name="Ohm R."/>
            <person name="Pangilinan J."/>
            <person name="Park H.-J."/>
            <person name="Ramirez L."/>
            <person name="Alfaro M."/>
            <person name="Sun H."/>
            <person name="Tritt A."/>
            <person name="Yoshinaga Y."/>
            <person name="Zwiers L.-H."/>
            <person name="Turgeon B."/>
            <person name="Goodwin S."/>
            <person name="Spatafora J."/>
            <person name="Crous P."/>
            <person name="Grigoriev I."/>
        </authorList>
    </citation>
    <scope>NUCLEOTIDE SEQUENCE</scope>
    <source>
        <strain evidence="2">CBS 122367</strain>
    </source>
</reference>
<proteinExistence type="predicted"/>
<keyword evidence="3" id="KW-1185">Reference proteome</keyword>
<dbReference type="AlphaFoldDB" id="A0A6G1IS22"/>
<evidence type="ECO:0000313" key="3">
    <source>
        <dbReference type="Proteomes" id="UP000799291"/>
    </source>
</evidence>
<organism evidence="2 3">
    <name type="scientific">Lentithecium fluviatile CBS 122367</name>
    <dbReference type="NCBI Taxonomy" id="1168545"/>
    <lineage>
        <taxon>Eukaryota</taxon>
        <taxon>Fungi</taxon>
        <taxon>Dikarya</taxon>
        <taxon>Ascomycota</taxon>
        <taxon>Pezizomycotina</taxon>
        <taxon>Dothideomycetes</taxon>
        <taxon>Pleosporomycetidae</taxon>
        <taxon>Pleosporales</taxon>
        <taxon>Massarineae</taxon>
        <taxon>Lentitheciaceae</taxon>
        <taxon>Lentithecium</taxon>
    </lineage>
</organism>
<keyword evidence="1" id="KW-0175">Coiled coil</keyword>
<dbReference type="Proteomes" id="UP000799291">
    <property type="component" value="Unassembled WGS sequence"/>
</dbReference>
<evidence type="ECO:0000256" key="1">
    <source>
        <dbReference type="SAM" id="Coils"/>
    </source>
</evidence>
<name>A0A6G1IS22_9PLEO</name>
<accession>A0A6G1IS22</accession>
<feature type="coiled-coil region" evidence="1">
    <location>
        <begin position="192"/>
        <end position="226"/>
    </location>
</feature>